<evidence type="ECO:0000256" key="5">
    <source>
        <dbReference type="ARBA" id="ARBA00022692"/>
    </source>
</evidence>
<keyword evidence="10 11" id="KW-0143">Chaperone</keyword>
<dbReference type="HAMAP" id="MF_00790">
    <property type="entry name" value="Lipase_chap"/>
    <property type="match status" value="1"/>
</dbReference>
<evidence type="ECO:0000256" key="12">
    <source>
        <dbReference type="SAM" id="MobiDB-lite"/>
    </source>
</evidence>
<evidence type="ECO:0000313" key="15">
    <source>
        <dbReference type="Proteomes" id="UP000071859"/>
    </source>
</evidence>
<evidence type="ECO:0000313" key="14">
    <source>
        <dbReference type="EMBL" id="SAK99044.1"/>
    </source>
</evidence>
<dbReference type="SUPFAM" id="SSF158855">
    <property type="entry name" value="Lipase chaperone-like"/>
    <property type="match status" value="1"/>
</dbReference>
<dbReference type="OrthoDB" id="8779274at2"/>
<sequence>MARPVLFACLGAALLGAAGLSAWHGQRVDAVAARAPAVAASVRNASSSSVDEGIAPAQRGLPQSLAGSNAPRLPLDEHGHLAKVRAAREFFDYCLSAQSDLEPEVLDALVEREIAAQLDDTPAQPEALDVWNHYRRYLKGLEELEKGGKPSDAKLDSSQPREIDVQQVTSVLAQREMLATRELGDWADAFFGDELAVQRVDAARLAIAQDTSLSAQQKTGHMEALDQGLPAGERAERAEAKRKQEVIDEVARAQSTNGSPEQVRDALTQTLGADAAERVAQVRRDDLAWQAKYDAYAAQRAQIDASALTPQAREQSIQQLRDRVFTEPGEAARAASFDRARTD</sequence>
<dbReference type="Proteomes" id="UP000071859">
    <property type="component" value="Unassembled WGS sequence"/>
</dbReference>
<evidence type="ECO:0000256" key="1">
    <source>
        <dbReference type="ARBA" id="ARBA00004383"/>
    </source>
</evidence>
<keyword evidence="13" id="KW-0732">Signal</keyword>
<dbReference type="AlphaFoldDB" id="A0A158DWV6"/>
<keyword evidence="8 11" id="KW-0443">Lipid metabolism</keyword>
<proteinExistence type="inferred from homology"/>
<organism evidence="14 15">
    <name type="scientific">Caballeronia calidae</name>
    <dbReference type="NCBI Taxonomy" id="1777139"/>
    <lineage>
        <taxon>Bacteria</taxon>
        <taxon>Pseudomonadati</taxon>
        <taxon>Pseudomonadota</taxon>
        <taxon>Betaproteobacteria</taxon>
        <taxon>Burkholderiales</taxon>
        <taxon>Burkholderiaceae</taxon>
        <taxon>Caballeronia</taxon>
    </lineage>
</organism>
<evidence type="ECO:0000256" key="2">
    <source>
        <dbReference type="ARBA" id="ARBA00010358"/>
    </source>
</evidence>
<protein>
    <recommendedName>
        <fullName evidence="11">Lipase chaperone</fullName>
    </recommendedName>
    <alternativeName>
        <fullName evidence="11">Lipase activator protein</fullName>
    </alternativeName>
    <alternativeName>
        <fullName evidence="11">Lipase foldase</fullName>
    </alternativeName>
    <alternativeName>
        <fullName evidence="11">Lipase helper protein</fullName>
    </alternativeName>
    <alternativeName>
        <fullName evidence="11">Lipase modulator</fullName>
    </alternativeName>
</protein>
<dbReference type="EMBL" id="FCOX02000038">
    <property type="protein sequence ID" value="SAK99044.1"/>
    <property type="molecule type" value="Genomic_DNA"/>
</dbReference>
<name>A0A158DWV6_9BURK</name>
<keyword evidence="3 11" id="KW-1003">Cell membrane</keyword>
<evidence type="ECO:0000256" key="8">
    <source>
        <dbReference type="ARBA" id="ARBA00023098"/>
    </source>
</evidence>
<feature type="signal peptide" evidence="13">
    <location>
        <begin position="1"/>
        <end position="17"/>
    </location>
</feature>
<dbReference type="GO" id="GO:0051082">
    <property type="term" value="F:unfolded protein binding"/>
    <property type="evidence" value="ECO:0007669"/>
    <property type="project" value="UniProtKB-UniRule"/>
</dbReference>
<keyword evidence="9 11" id="KW-0472">Membrane</keyword>
<comment type="subcellular location">
    <subcellularLocation>
        <location evidence="1">Cell inner membrane</location>
        <topology evidence="1">Single-pass membrane protein</topology>
        <orientation evidence="1">Periplasmic side</orientation>
    </subcellularLocation>
</comment>
<dbReference type="Pfam" id="PF03280">
    <property type="entry name" value="Lipase_chap"/>
    <property type="match status" value="1"/>
</dbReference>
<evidence type="ECO:0000256" key="9">
    <source>
        <dbReference type="ARBA" id="ARBA00023136"/>
    </source>
</evidence>
<evidence type="ECO:0000256" key="7">
    <source>
        <dbReference type="ARBA" id="ARBA00022989"/>
    </source>
</evidence>
<evidence type="ECO:0000256" key="10">
    <source>
        <dbReference type="ARBA" id="ARBA00023186"/>
    </source>
</evidence>
<feature type="chain" id="PRO_5007624602" description="Lipase chaperone" evidence="13">
    <location>
        <begin position="18"/>
        <end position="343"/>
    </location>
</feature>
<comment type="caution">
    <text evidence="14">The sequence shown here is derived from an EMBL/GenBank/DDBJ whole genome shotgun (WGS) entry which is preliminary data.</text>
</comment>
<dbReference type="InterPro" id="IPR004961">
    <property type="entry name" value="Lipase_chaperone"/>
</dbReference>
<comment type="similarity">
    <text evidence="2 11">Belongs to the lipase chaperone family.</text>
</comment>
<comment type="function">
    <text evidence="11">May be involved in the folding of the extracellular lipase during its passage through the periplasm.</text>
</comment>
<evidence type="ECO:0000256" key="6">
    <source>
        <dbReference type="ARBA" id="ARBA00022963"/>
    </source>
</evidence>
<dbReference type="GO" id="GO:0005886">
    <property type="term" value="C:plasma membrane"/>
    <property type="evidence" value="ECO:0007669"/>
    <property type="project" value="UniProtKB-SubCell"/>
</dbReference>
<dbReference type="GO" id="GO:0006457">
    <property type="term" value="P:protein folding"/>
    <property type="evidence" value="ECO:0007669"/>
    <property type="project" value="UniProtKB-UniRule"/>
</dbReference>
<keyword evidence="5 11" id="KW-0812">Transmembrane</keyword>
<dbReference type="GO" id="GO:0016042">
    <property type="term" value="P:lipid catabolic process"/>
    <property type="evidence" value="ECO:0007669"/>
    <property type="project" value="UniProtKB-UniRule"/>
</dbReference>
<accession>A0A158DWV6</accession>
<reference evidence="14" key="1">
    <citation type="submission" date="2016-01" db="EMBL/GenBank/DDBJ databases">
        <authorList>
            <person name="Peeters C."/>
        </authorList>
    </citation>
    <scope>NUCLEOTIDE SEQUENCE</scope>
    <source>
        <strain evidence="14">LMG 29321</strain>
    </source>
</reference>
<gene>
    <name evidence="11" type="primary">lifO</name>
    <name evidence="14" type="ORF">AWB78_05737</name>
</gene>
<evidence type="ECO:0000256" key="11">
    <source>
        <dbReference type="HAMAP-Rule" id="MF_00790"/>
    </source>
</evidence>
<evidence type="ECO:0000256" key="4">
    <source>
        <dbReference type="ARBA" id="ARBA00022519"/>
    </source>
</evidence>
<keyword evidence="4 11" id="KW-0997">Cell inner membrane</keyword>
<evidence type="ECO:0000256" key="3">
    <source>
        <dbReference type="ARBA" id="ARBA00022475"/>
    </source>
</evidence>
<evidence type="ECO:0000256" key="13">
    <source>
        <dbReference type="SAM" id="SignalP"/>
    </source>
</evidence>
<dbReference type="RefSeq" id="WP_062609443.1">
    <property type="nucleotide sequence ID" value="NZ_FCOX02000038.1"/>
</dbReference>
<keyword evidence="7 11" id="KW-1133">Transmembrane helix</keyword>
<keyword evidence="6 11" id="KW-0442">Lipid degradation</keyword>
<keyword evidence="15" id="KW-1185">Reference proteome</keyword>
<feature type="region of interest" description="Disordered" evidence="12">
    <location>
        <begin position="322"/>
        <end position="343"/>
    </location>
</feature>